<dbReference type="PROSITE" id="PS01124">
    <property type="entry name" value="HTH_ARAC_FAMILY_2"/>
    <property type="match status" value="1"/>
</dbReference>
<protein>
    <submittedName>
        <fullName evidence="5">AraC family transcriptional regulator</fullName>
    </submittedName>
</protein>
<dbReference type="GO" id="GO:0000976">
    <property type="term" value="F:transcription cis-regulatory region binding"/>
    <property type="evidence" value="ECO:0007669"/>
    <property type="project" value="TreeGrafter"/>
</dbReference>
<accession>A0A0A1YM93</accession>
<keyword evidence="3" id="KW-0804">Transcription</keyword>
<dbReference type="AlphaFoldDB" id="A0A0A1YM93"/>
<dbReference type="STRING" id="1395571.TMS3_0103350"/>
<keyword evidence="6" id="KW-1185">Reference proteome</keyword>
<dbReference type="PANTHER" id="PTHR47894">
    <property type="entry name" value="HTH-TYPE TRANSCRIPTIONAL REGULATOR GADX"/>
    <property type="match status" value="1"/>
</dbReference>
<dbReference type="InterPro" id="IPR009057">
    <property type="entry name" value="Homeodomain-like_sf"/>
</dbReference>
<sequence length="330" mass="37082">MLHAHLTTLHVVSMILELFAERPESSEVLLAGSGIQASDLASGEQRITRTQELQVCANALALRADLGLELGRRMHVSAYGLLGYAALSSATFGDAWQLLLQYPALLGTYFKLDLQVEGELAWVSAAEYRHASALEQFNVEMCLASLKLICDDLLGQPVPLVAAQFSHARPAYAKRYTASFACPLQFDAVRNAFAFPAEWLQRRLPLADPVTHQEMLARCRKLNVEFTTRQAWLQRVREALTSHLAEPPGLEALAQQMHCSPRTLRRHLQELGTHYQELLDELRFERAKTLLGQEDWPICRIAEELGFSESASFRHAFQRWSGVAPSRFRA</sequence>
<evidence type="ECO:0000313" key="5">
    <source>
        <dbReference type="EMBL" id="KFX70995.1"/>
    </source>
</evidence>
<evidence type="ECO:0000313" key="6">
    <source>
        <dbReference type="Proteomes" id="UP000030063"/>
    </source>
</evidence>
<feature type="domain" description="HTH araC/xylS-type" evidence="4">
    <location>
        <begin position="234"/>
        <end position="330"/>
    </location>
</feature>
<keyword evidence="2" id="KW-0238">DNA-binding</keyword>
<dbReference type="EMBL" id="AWSQ01000001">
    <property type="protein sequence ID" value="KFX70995.1"/>
    <property type="molecule type" value="Genomic_DNA"/>
</dbReference>
<evidence type="ECO:0000256" key="3">
    <source>
        <dbReference type="ARBA" id="ARBA00023163"/>
    </source>
</evidence>
<evidence type="ECO:0000259" key="4">
    <source>
        <dbReference type="PROSITE" id="PS01124"/>
    </source>
</evidence>
<dbReference type="Proteomes" id="UP000030063">
    <property type="component" value="Unassembled WGS sequence"/>
</dbReference>
<dbReference type="eggNOG" id="COG2207">
    <property type="taxonomic scope" value="Bacteria"/>
</dbReference>
<dbReference type="OrthoDB" id="5582699at2"/>
<evidence type="ECO:0000256" key="1">
    <source>
        <dbReference type="ARBA" id="ARBA00023015"/>
    </source>
</evidence>
<dbReference type="RefSeq" id="WP_025163820.1">
    <property type="nucleotide sequence ID" value="NZ_AWSQ01000001.1"/>
</dbReference>
<gene>
    <name evidence="5" type="ORF">TMS3_0103350</name>
</gene>
<proteinExistence type="predicted"/>
<dbReference type="InterPro" id="IPR018060">
    <property type="entry name" value="HTH_AraC"/>
</dbReference>
<evidence type="ECO:0000256" key="2">
    <source>
        <dbReference type="ARBA" id="ARBA00023125"/>
    </source>
</evidence>
<name>A0A0A1YM93_9PSED</name>
<dbReference type="Gene3D" id="1.10.10.60">
    <property type="entry name" value="Homeodomain-like"/>
    <property type="match status" value="1"/>
</dbReference>
<dbReference type="SUPFAM" id="SSF46689">
    <property type="entry name" value="Homeodomain-like"/>
    <property type="match status" value="1"/>
</dbReference>
<dbReference type="Pfam" id="PF12625">
    <property type="entry name" value="Arabinose_bd"/>
    <property type="match status" value="1"/>
</dbReference>
<dbReference type="PANTHER" id="PTHR47894:SF1">
    <property type="entry name" value="HTH-TYPE TRANSCRIPTIONAL REGULATOR VQSM"/>
    <property type="match status" value="1"/>
</dbReference>
<reference evidence="5 6" key="1">
    <citation type="journal article" date="2014" name="Genome Announc.">
        <title>Draft Genome Sequence of Petroleum Oil-Degrading Marine Bacterium Pseudomonas taeanensis Strain MS-3, Isolated from a Crude Oil-Contaminated Seashore.</title>
        <authorList>
            <person name="Lee S.Y."/>
            <person name="Kim S.H."/>
            <person name="Lee D.G."/>
            <person name="Shin S."/>
            <person name="Yun S.H."/>
            <person name="Choi C.W."/>
            <person name="Chung Y.H."/>
            <person name="Choi J.S."/>
            <person name="Kahng H.Y."/>
            <person name="Kim S.I."/>
        </authorList>
    </citation>
    <scope>NUCLEOTIDE SEQUENCE [LARGE SCALE GENOMIC DNA]</scope>
    <source>
        <strain evidence="5 6">MS-3</strain>
    </source>
</reference>
<organism evidence="5 6">
    <name type="scientific">Pseudomonas taeanensis MS-3</name>
    <dbReference type="NCBI Taxonomy" id="1395571"/>
    <lineage>
        <taxon>Bacteria</taxon>
        <taxon>Pseudomonadati</taxon>
        <taxon>Pseudomonadota</taxon>
        <taxon>Gammaproteobacteria</taxon>
        <taxon>Pseudomonadales</taxon>
        <taxon>Pseudomonadaceae</taxon>
        <taxon>Pseudomonas</taxon>
    </lineage>
</organism>
<dbReference type="GO" id="GO:0005829">
    <property type="term" value="C:cytosol"/>
    <property type="evidence" value="ECO:0007669"/>
    <property type="project" value="TreeGrafter"/>
</dbReference>
<dbReference type="Pfam" id="PF12833">
    <property type="entry name" value="HTH_18"/>
    <property type="match status" value="1"/>
</dbReference>
<dbReference type="SMART" id="SM00342">
    <property type="entry name" value="HTH_ARAC"/>
    <property type="match status" value="1"/>
</dbReference>
<comment type="caution">
    <text evidence="5">The sequence shown here is derived from an EMBL/GenBank/DDBJ whole genome shotgun (WGS) entry which is preliminary data.</text>
</comment>
<dbReference type="InterPro" id="IPR032687">
    <property type="entry name" value="AraC-type_N"/>
</dbReference>
<keyword evidence="1" id="KW-0805">Transcription regulation</keyword>
<dbReference type="GO" id="GO:0003700">
    <property type="term" value="F:DNA-binding transcription factor activity"/>
    <property type="evidence" value="ECO:0007669"/>
    <property type="project" value="InterPro"/>
</dbReference>